<feature type="compositionally biased region" description="Low complexity" evidence="1">
    <location>
        <begin position="72"/>
        <end position="82"/>
    </location>
</feature>
<feature type="compositionally biased region" description="Polar residues" evidence="1">
    <location>
        <begin position="54"/>
        <end position="69"/>
    </location>
</feature>
<protein>
    <recommendedName>
        <fullName evidence="5">Chitin-binding type-2 domain-containing protein</fullName>
    </recommendedName>
</protein>
<evidence type="ECO:0000313" key="4">
    <source>
        <dbReference type="Proteomes" id="UP000658656"/>
    </source>
</evidence>
<evidence type="ECO:0000256" key="1">
    <source>
        <dbReference type="SAM" id="MobiDB-lite"/>
    </source>
</evidence>
<evidence type="ECO:0000256" key="2">
    <source>
        <dbReference type="SAM" id="SignalP"/>
    </source>
</evidence>
<reference evidence="3" key="2">
    <citation type="submission" date="2020-09" db="EMBL/GenBank/DDBJ databases">
        <authorList>
            <person name="Sun Q."/>
            <person name="Zhou Y."/>
        </authorList>
    </citation>
    <scope>NUCLEOTIDE SEQUENCE</scope>
    <source>
        <strain evidence="3">CGMCC 4.7679</strain>
    </source>
</reference>
<evidence type="ECO:0000313" key="3">
    <source>
        <dbReference type="EMBL" id="GHF56017.1"/>
    </source>
</evidence>
<feature type="compositionally biased region" description="Low complexity" evidence="1">
    <location>
        <begin position="34"/>
        <end position="53"/>
    </location>
</feature>
<comment type="caution">
    <text evidence="3">The sequence shown here is derived from an EMBL/GenBank/DDBJ whole genome shotgun (WGS) entry which is preliminary data.</text>
</comment>
<keyword evidence="2" id="KW-0732">Signal</keyword>
<dbReference type="AlphaFoldDB" id="A0A8H9MCM5"/>
<feature type="signal peptide" evidence="2">
    <location>
        <begin position="1"/>
        <end position="20"/>
    </location>
</feature>
<reference evidence="3" key="1">
    <citation type="journal article" date="2014" name="Int. J. Syst. Evol. Microbiol.">
        <title>Complete genome sequence of Corynebacterium casei LMG S-19264T (=DSM 44701T), isolated from a smear-ripened cheese.</title>
        <authorList>
            <consortium name="US DOE Joint Genome Institute (JGI-PGF)"/>
            <person name="Walter F."/>
            <person name="Albersmeier A."/>
            <person name="Kalinowski J."/>
            <person name="Ruckert C."/>
        </authorList>
    </citation>
    <scope>NUCLEOTIDE SEQUENCE</scope>
    <source>
        <strain evidence="3">CGMCC 4.7679</strain>
    </source>
</reference>
<gene>
    <name evidence="3" type="ORF">GCM10017566_31410</name>
</gene>
<evidence type="ECO:0008006" key="5">
    <source>
        <dbReference type="Google" id="ProtNLM"/>
    </source>
</evidence>
<proteinExistence type="predicted"/>
<keyword evidence="4" id="KW-1185">Reference proteome</keyword>
<organism evidence="3 4">
    <name type="scientific">Amycolatopsis bartoniae</name>
    <dbReference type="NCBI Taxonomy" id="941986"/>
    <lineage>
        <taxon>Bacteria</taxon>
        <taxon>Bacillati</taxon>
        <taxon>Actinomycetota</taxon>
        <taxon>Actinomycetes</taxon>
        <taxon>Pseudonocardiales</taxon>
        <taxon>Pseudonocardiaceae</taxon>
        <taxon>Amycolatopsis</taxon>
    </lineage>
</organism>
<feature type="chain" id="PRO_5039042013" description="Chitin-binding type-2 domain-containing protein" evidence="2">
    <location>
        <begin position="21"/>
        <end position="143"/>
    </location>
</feature>
<accession>A0A8H9MCM5</accession>
<dbReference type="PROSITE" id="PS51257">
    <property type="entry name" value="PROKAR_LIPOPROTEIN"/>
    <property type="match status" value="1"/>
</dbReference>
<sequence length="143" mass="15052">MWIRVFATTAVLLGTVTACSSSLPGIPAAPPQAPATTATTAPVTTAVAPQATTSRPKPTSTGMPSSKQKASAPRTTTRAAPRYGYQCRDGDEKLYSVCAGHKEWVDGQLEYTNCLSGGGTWDVKTQRCVHPSRTTTPTPSVRN</sequence>
<name>A0A8H9MCM5_9PSEU</name>
<feature type="region of interest" description="Disordered" evidence="1">
    <location>
        <begin position="29"/>
        <end position="83"/>
    </location>
</feature>
<dbReference type="EMBL" id="BNAV01000004">
    <property type="protein sequence ID" value="GHF56017.1"/>
    <property type="molecule type" value="Genomic_DNA"/>
</dbReference>
<dbReference type="Proteomes" id="UP000658656">
    <property type="component" value="Unassembled WGS sequence"/>
</dbReference>